<keyword evidence="1" id="KW-0732">Signal</keyword>
<dbReference type="SUPFAM" id="SSF48452">
    <property type="entry name" value="TPR-like"/>
    <property type="match status" value="1"/>
</dbReference>
<dbReference type="STRING" id="1185876.BN8_04674"/>
<dbReference type="PANTHER" id="PTHR42852:SF17">
    <property type="entry name" value="THIOREDOXIN-LIKE PROTEIN HI_1115"/>
    <property type="match status" value="1"/>
</dbReference>
<dbReference type="InterPro" id="IPR013766">
    <property type="entry name" value="Thioredoxin_domain"/>
</dbReference>
<dbReference type="GO" id="GO:0016209">
    <property type="term" value="F:antioxidant activity"/>
    <property type="evidence" value="ECO:0007669"/>
    <property type="project" value="InterPro"/>
</dbReference>
<dbReference type="AlphaFoldDB" id="I2GND9"/>
<dbReference type="InterPro" id="IPR013740">
    <property type="entry name" value="Redoxin"/>
</dbReference>
<comment type="caution">
    <text evidence="3">The sequence shown here is derived from an EMBL/GenBank/DDBJ whole genome shotgun (WGS) entry which is preliminary data.</text>
</comment>
<dbReference type="CDD" id="cd02966">
    <property type="entry name" value="TlpA_like_family"/>
    <property type="match status" value="1"/>
</dbReference>
<dbReference type="PANTHER" id="PTHR42852">
    <property type="entry name" value="THIOL:DISULFIDE INTERCHANGE PROTEIN DSBE"/>
    <property type="match status" value="1"/>
</dbReference>
<dbReference type="InterPro" id="IPR036249">
    <property type="entry name" value="Thioredoxin-like_sf"/>
</dbReference>
<reference evidence="3 4" key="1">
    <citation type="journal article" date="2012" name="J. Bacteriol.">
        <title>Genome Sequence of the Filamentous Bacterium Fibrisoma limi BUZ 3T.</title>
        <authorList>
            <person name="Filippini M."/>
            <person name="Qi W."/>
            <person name="Jaenicke S."/>
            <person name="Goesmann A."/>
            <person name="Smits T.H."/>
            <person name="Bagheri H.C."/>
        </authorList>
    </citation>
    <scope>NUCLEOTIDE SEQUENCE [LARGE SCALE GENOMIC DNA]</scope>
    <source>
        <strain evidence="4">BUZ 3T</strain>
    </source>
</reference>
<evidence type="ECO:0000256" key="1">
    <source>
        <dbReference type="SAM" id="SignalP"/>
    </source>
</evidence>
<accession>I2GND9</accession>
<dbReference type="OrthoDB" id="6399635at2"/>
<evidence type="ECO:0000259" key="2">
    <source>
        <dbReference type="PROSITE" id="PS51352"/>
    </source>
</evidence>
<proteinExistence type="predicted"/>
<dbReference type="GO" id="GO:0016491">
    <property type="term" value="F:oxidoreductase activity"/>
    <property type="evidence" value="ECO:0007669"/>
    <property type="project" value="InterPro"/>
</dbReference>
<dbReference type="SUPFAM" id="SSF52833">
    <property type="entry name" value="Thioredoxin-like"/>
    <property type="match status" value="1"/>
</dbReference>
<dbReference type="PROSITE" id="PS51352">
    <property type="entry name" value="THIOREDOXIN_2"/>
    <property type="match status" value="1"/>
</dbReference>
<feature type="signal peptide" evidence="1">
    <location>
        <begin position="1"/>
        <end position="21"/>
    </location>
</feature>
<dbReference type="GO" id="GO:0006950">
    <property type="term" value="P:response to stress"/>
    <property type="evidence" value="ECO:0007669"/>
    <property type="project" value="UniProtKB-ARBA"/>
</dbReference>
<dbReference type="eggNOG" id="COG0526">
    <property type="taxonomic scope" value="Bacteria"/>
</dbReference>
<sequence>MHVKAVFSFLLSVAVVLPAAAQFTFSPEKPQIGQVVSFTYTPQRTPLAGDTTLEGRYVRYNDPGSIKFSKGIPVPLVRQGDYFTGQLPAQRAGTAGMMIAFRNPRVPKRTDLNNGHLYSIPFYDGKDCLVPHALGGQASVFSRTGFMYDLDGRVDPNWLVLLYEWELIQYPEHKPQYWSDYALAMIKQRKPGYGPKVKAYIDSYLASRPEPTADELTRAGGLYEQMGDFTKANALRDRMKNLDPKGPLMQKSRAEAVRNEPNWAKKKAAYEAFIKDFPNSTHTPVLTNMITDGYYKAGDLRGLVAFIDPLPNTSVDPQWLNSVANQLAEDRRGLTEAEWMIKRALAVLDAQPKPSRPSAQWQAEQQARKRQYMATYAFALEQQGKDKEAYDTYLQAINTTNPEDSDIKTNERYWLCALRTGNGETARPNVEAFVQEGRSNNRLKNALRDYYAKKTGNAAEAETYVAKLEADLRADLREELRSTLINEPAPAFSMTDLKGQKISLASLRGKVVVLDFWATWCVPCIMSFPAMQQAKAYFKNDPKVQFLFVNTREGGPLQRVHDFMAKRPYGDFVVPVDAGQRVANAYKVQGIPTKVIIDPQGRVRYRGIGYSGDAEATANEMTLLVELLKEGK</sequence>
<dbReference type="Gene3D" id="3.40.30.10">
    <property type="entry name" value="Glutaredoxin"/>
    <property type="match status" value="1"/>
</dbReference>
<keyword evidence="4" id="KW-1185">Reference proteome</keyword>
<feature type="domain" description="Thioredoxin" evidence="2">
    <location>
        <begin position="483"/>
        <end position="630"/>
    </location>
</feature>
<dbReference type="Pfam" id="PF08534">
    <property type="entry name" value="Redoxin"/>
    <property type="match status" value="1"/>
</dbReference>
<organism evidence="3 4">
    <name type="scientific">Fibrisoma limi BUZ 3</name>
    <dbReference type="NCBI Taxonomy" id="1185876"/>
    <lineage>
        <taxon>Bacteria</taxon>
        <taxon>Pseudomonadati</taxon>
        <taxon>Bacteroidota</taxon>
        <taxon>Cytophagia</taxon>
        <taxon>Cytophagales</taxon>
        <taxon>Spirosomataceae</taxon>
        <taxon>Fibrisoma</taxon>
    </lineage>
</organism>
<dbReference type="Proteomes" id="UP000009309">
    <property type="component" value="Unassembled WGS sequence"/>
</dbReference>
<dbReference type="InterPro" id="IPR011990">
    <property type="entry name" value="TPR-like_helical_dom_sf"/>
</dbReference>
<feature type="chain" id="PRO_5003659111" evidence="1">
    <location>
        <begin position="22"/>
        <end position="632"/>
    </location>
</feature>
<gene>
    <name evidence="3" type="ORF">BN8_04674</name>
</gene>
<name>I2GND9_9BACT</name>
<evidence type="ECO:0000313" key="4">
    <source>
        <dbReference type="Proteomes" id="UP000009309"/>
    </source>
</evidence>
<protein>
    <submittedName>
        <fullName evidence="3">Thiol-disulfide oxidoreductase resA</fullName>
    </submittedName>
</protein>
<dbReference type="EMBL" id="CAIT01000009">
    <property type="protein sequence ID" value="CCH55417.1"/>
    <property type="molecule type" value="Genomic_DNA"/>
</dbReference>
<dbReference type="Gene3D" id="1.25.40.10">
    <property type="entry name" value="Tetratricopeptide repeat domain"/>
    <property type="match status" value="1"/>
</dbReference>
<evidence type="ECO:0000313" key="3">
    <source>
        <dbReference type="EMBL" id="CCH55417.1"/>
    </source>
</evidence>
<dbReference type="InterPro" id="IPR050553">
    <property type="entry name" value="Thioredoxin_ResA/DsbE_sf"/>
</dbReference>